<comment type="caution">
    <text evidence="2">The sequence shown here is derived from an EMBL/GenBank/DDBJ whole genome shotgun (WGS) entry which is preliminary data.</text>
</comment>
<evidence type="ECO:0000256" key="1">
    <source>
        <dbReference type="SAM" id="MobiDB-lite"/>
    </source>
</evidence>
<dbReference type="InterPro" id="IPR009003">
    <property type="entry name" value="Peptidase_S1_PA"/>
</dbReference>
<proteinExistence type="predicted"/>
<gene>
    <name evidence="2" type="ORF">PLOB_00009862</name>
</gene>
<organism evidence="2 3">
    <name type="scientific">Porites lobata</name>
    <dbReference type="NCBI Taxonomy" id="104759"/>
    <lineage>
        <taxon>Eukaryota</taxon>
        <taxon>Metazoa</taxon>
        <taxon>Cnidaria</taxon>
        <taxon>Anthozoa</taxon>
        <taxon>Hexacorallia</taxon>
        <taxon>Scleractinia</taxon>
        <taxon>Fungiina</taxon>
        <taxon>Poritidae</taxon>
        <taxon>Porites</taxon>
    </lineage>
</organism>
<dbReference type="SUPFAM" id="SSF50494">
    <property type="entry name" value="Trypsin-like serine proteases"/>
    <property type="match status" value="1"/>
</dbReference>
<accession>A0ABN8NB01</accession>
<feature type="compositionally biased region" description="Low complexity" evidence="1">
    <location>
        <begin position="350"/>
        <end position="366"/>
    </location>
</feature>
<dbReference type="PANTHER" id="PTHR14389:SF3">
    <property type="entry name" value="PROTEIN FAM111A-LIKE"/>
    <property type="match status" value="1"/>
</dbReference>
<evidence type="ECO:0000313" key="2">
    <source>
        <dbReference type="EMBL" id="CAH3046898.1"/>
    </source>
</evidence>
<keyword evidence="3" id="KW-1185">Reference proteome</keyword>
<feature type="region of interest" description="Disordered" evidence="1">
    <location>
        <begin position="341"/>
        <end position="367"/>
    </location>
</feature>
<evidence type="ECO:0000313" key="3">
    <source>
        <dbReference type="Proteomes" id="UP001159405"/>
    </source>
</evidence>
<dbReference type="EMBL" id="CALNXK010000015">
    <property type="protein sequence ID" value="CAH3046898.1"/>
    <property type="molecule type" value="Genomic_DNA"/>
</dbReference>
<evidence type="ECO:0008006" key="4">
    <source>
        <dbReference type="Google" id="ProtNLM"/>
    </source>
</evidence>
<feature type="non-terminal residue" evidence="2">
    <location>
        <position position="1"/>
    </location>
</feature>
<dbReference type="Proteomes" id="UP001159405">
    <property type="component" value="Unassembled WGS sequence"/>
</dbReference>
<name>A0ABN8NB01_9CNID</name>
<sequence length="696" mass="77833">SSERNAPLIEEILRNNFHMLEMLRFCLVLKKEKMSLDDSGYDSPSLKKSQSRHMAASADKCLGEDDSKNVSCYFLITHQSYSDPLEKKSASFWTPHSLLLSEFITVVETKVYNVKFSGHGDHPKTLPCQSSGQESILDMIKRKIRMPDVKTNLNPDSLSFFLFKTANNDCLNVGKRVGALSDKETYTCEFRQKNSHQVTKYMRTYDVNECTSNRNMGHFFVSLNDIAAGVTPFKNKIRTDPNMRLQVDFNEDESILEALRKDGRFYGEKLGSCGVHCDRKPYPLSYSAAHCQNETVQIYCLSKKKNGLPQTVPPRPHPDPRKTIAEAEPIKAKKDEDYVVTAGPSTAGLPPDSSTPGPTTSQSPASVPGTLAQLIEKAFVQTKTLDSELKQQLVEECDVKFRNFALKANFSMSASQQRDLTKTLDAVGAIFLVNTAGYPKSVGTCFGTGTQYIMTNWHVYDFIKADLKYGAFVDFNFEKGPSSDQRYKLDFLLLSSVKMDFAILKLKERSDKLPSPCIFSTGATIMDPRDSPWSSLEGQCLHLIGHPNGLIKQLDLFCPVITAPQDSSAFYFYALKRGGTNVEACNAYFDSKDPNRGMYQVSSFFEGSSGSPGILFRYGEKLLVVLHTRGLYLEDPDKTSIEQGVQFTEIVKYVDECIQLAQEDRSGQGNRLKGVRLTDIFPGVNNLSSCPMDIDN</sequence>
<dbReference type="PANTHER" id="PTHR14389">
    <property type="entry name" value="SI:CH1073-475A24.1"/>
    <property type="match status" value="1"/>
</dbReference>
<reference evidence="2 3" key="1">
    <citation type="submission" date="2022-05" db="EMBL/GenBank/DDBJ databases">
        <authorList>
            <consortium name="Genoscope - CEA"/>
            <person name="William W."/>
        </authorList>
    </citation>
    <scope>NUCLEOTIDE SEQUENCE [LARGE SCALE GENOMIC DNA]</scope>
</reference>
<protein>
    <recommendedName>
        <fullName evidence="4">Protein FAM111A</fullName>
    </recommendedName>
</protein>